<dbReference type="PANTHER" id="PTHR47428">
    <property type="entry name" value="REGULATORY PROTEIN MIG1-RELATED"/>
    <property type="match status" value="1"/>
</dbReference>
<keyword evidence="7" id="KW-0238">DNA-binding</keyword>
<dbReference type="GO" id="GO:0005737">
    <property type="term" value="C:cytoplasm"/>
    <property type="evidence" value="ECO:0007669"/>
    <property type="project" value="TreeGrafter"/>
</dbReference>
<dbReference type="FunFam" id="3.30.160.60:FF:000125">
    <property type="entry name" value="Putative zinc finger protein 143"/>
    <property type="match status" value="1"/>
</dbReference>
<feature type="compositionally biased region" description="Basic residues" evidence="11">
    <location>
        <begin position="1"/>
        <end position="14"/>
    </location>
</feature>
<proteinExistence type="predicted"/>
<evidence type="ECO:0000256" key="7">
    <source>
        <dbReference type="ARBA" id="ARBA00023125"/>
    </source>
</evidence>
<evidence type="ECO:0000313" key="14">
    <source>
        <dbReference type="Proteomes" id="UP000191024"/>
    </source>
</evidence>
<feature type="region of interest" description="Disordered" evidence="11">
    <location>
        <begin position="154"/>
        <end position="182"/>
    </location>
</feature>
<keyword evidence="5" id="KW-0862">Zinc</keyword>
<accession>A0A1G4K2X5</accession>
<keyword evidence="8" id="KW-0804">Transcription</keyword>
<dbReference type="SMART" id="SM00355">
    <property type="entry name" value="ZnF_C2H2"/>
    <property type="match status" value="2"/>
</dbReference>
<feature type="region of interest" description="Disordered" evidence="11">
    <location>
        <begin position="353"/>
        <end position="382"/>
    </location>
</feature>
<gene>
    <name evidence="13" type="ORF">LAMI_0F11848G</name>
</gene>
<evidence type="ECO:0000256" key="2">
    <source>
        <dbReference type="ARBA" id="ARBA00022723"/>
    </source>
</evidence>
<dbReference type="STRING" id="1230905.A0A1G4K2X5"/>
<dbReference type="FunFam" id="3.30.160.60:FF:001465">
    <property type="entry name" value="Zinc finger protein 560"/>
    <property type="match status" value="1"/>
</dbReference>
<feature type="compositionally biased region" description="Basic residues" evidence="11">
    <location>
        <begin position="154"/>
        <end position="167"/>
    </location>
</feature>
<keyword evidence="14" id="KW-1185">Reference proteome</keyword>
<dbReference type="InterPro" id="IPR036236">
    <property type="entry name" value="Znf_C2H2_sf"/>
</dbReference>
<evidence type="ECO:0000256" key="5">
    <source>
        <dbReference type="ARBA" id="ARBA00022833"/>
    </source>
</evidence>
<reference evidence="14" key="1">
    <citation type="submission" date="2016-03" db="EMBL/GenBank/DDBJ databases">
        <authorList>
            <person name="Devillers H."/>
        </authorList>
    </citation>
    <scope>NUCLEOTIDE SEQUENCE [LARGE SCALE GENOMIC DNA]</scope>
</reference>
<dbReference type="GO" id="GO:0005634">
    <property type="term" value="C:nucleus"/>
    <property type="evidence" value="ECO:0007669"/>
    <property type="project" value="UniProtKB-SubCell"/>
</dbReference>
<evidence type="ECO:0000256" key="4">
    <source>
        <dbReference type="ARBA" id="ARBA00022771"/>
    </source>
</evidence>
<dbReference type="PROSITE" id="PS00028">
    <property type="entry name" value="ZINC_FINGER_C2H2_1"/>
    <property type="match status" value="2"/>
</dbReference>
<dbReference type="GO" id="GO:0000122">
    <property type="term" value="P:negative regulation of transcription by RNA polymerase II"/>
    <property type="evidence" value="ECO:0007669"/>
    <property type="project" value="UniProtKB-ARBA"/>
</dbReference>
<dbReference type="EMBL" id="LT598467">
    <property type="protein sequence ID" value="SCU97869.1"/>
    <property type="molecule type" value="Genomic_DNA"/>
</dbReference>
<protein>
    <submittedName>
        <fullName evidence="13">LAMI_0F11848g1_1</fullName>
    </submittedName>
</protein>
<dbReference type="Pfam" id="PF00096">
    <property type="entry name" value="zf-C2H2"/>
    <property type="match status" value="1"/>
</dbReference>
<dbReference type="InterPro" id="IPR051007">
    <property type="entry name" value="creA/MIG_C2H2-ZnF"/>
</dbReference>
<evidence type="ECO:0000256" key="10">
    <source>
        <dbReference type="PROSITE-ProRule" id="PRU00042"/>
    </source>
</evidence>
<evidence type="ECO:0000256" key="3">
    <source>
        <dbReference type="ARBA" id="ARBA00022737"/>
    </source>
</evidence>
<dbReference type="InterPro" id="IPR013087">
    <property type="entry name" value="Znf_C2H2_type"/>
</dbReference>
<evidence type="ECO:0000313" key="13">
    <source>
        <dbReference type="EMBL" id="SCU97869.1"/>
    </source>
</evidence>
<feature type="domain" description="C2H2-type" evidence="12">
    <location>
        <begin position="133"/>
        <end position="162"/>
    </location>
</feature>
<feature type="region of interest" description="Disordered" evidence="11">
    <location>
        <begin position="329"/>
        <end position="348"/>
    </location>
</feature>
<keyword evidence="9" id="KW-0539">Nucleus</keyword>
<name>A0A1G4K2X5_9SACH</name>
<dbReference type="GO" id="GO:0000978">
    <property type="term" value="F:RNA polymerase II cis-regulatory region sequence-specific DNA binding"/>
    <property type="evidence" value="ECO:0007669"/>
    <property type="project" value="TreeGrafter"/>
</dbReference>
<dbReference type="OrthoDB" id="654211at2759"/>
<comment type="subcellular location">
    <subcellularLocation>
        <location evidence="1">Nucleus</location>
    </subcellularLocation>
</comment>
<sequence length="395" mass="41936">MPVRPHRPRRRASRRTPCTPDSVTGWATGRVPTGKTSSAHRRLPRCAIRQKTFGSSAVRCAVRCARQRPFYINRVLVASFHPVAWSISACTVRSVMSPREDQRPYKCDLCGKGFHRLEHKRRHIRTHTGEKPHACNFPGCVKRFSRSDELKRHVRTHMSTSRRKTRSRLGSAGSPGGPADAGAAVGVHHPVVVHQLHALAQAVVGPVLQPLAQPVLPALHAAPLQLPVPRPTSSMMLSVPSAAAVSAASSLRSSASSLSSVFSHTGSALASPQVSSLDLYAAGGAGGASGASGFSGYSGVYGSPPLAAKKCLSLHSVLNGGSAAAAQSASVAAPQTPQTLWPLPRRQSRRARFELTTDDSKSDSDSDAIASPTEVKLPPLRSMLHGIDQYNAGAR</sequence>
<keyword evidence="2" id="KW-0479">Metal-binding</keyword>
<dbReference type="AlphaFoldDB" id="A0A1G4K2X5"/>
<dbReference type="GO" id="GO:0008270">
    <property type="term" value="F:zinc ion binding"/>
    <property type="evidence" value="ECO:0007669"/>
    <property type="project" value="UniProtKB-KW"/>
</dbReference>
<dbReference type="Proteomes" id="UP000191024">
    <property type="component" value="Chromosome F"/>
</dbReference>
<evidence type="ECO:0000256" key="1">
    <source>
        <dbReference type="ARBA" id="ARBA00004123"/>
    </source>
</evidence>
<dbReference type="GO" id="GO:0000433">
    <property type="term" value="P:carbon catabolite repression of transcription from RNA polymerase II promoter by glucose"/>
    <property type="evidence" value="ECO:0007669"/>
    <property type="project" value="TreeGrafter"/>
</dbReference>
<dbReference type="SUPFAM" id="SSF57667">
    <property type="entry name" value="beta-beta-alpha zinc fingers"/>
    <property type="match status" value="1"/>
</dbReference>
<keyword evidence="6" id="KW-0805">Transcription regulation</keyword>
<feature type="region of interest" description="Disordered" evidence="11">
    <location>
        <begin position="1"/>
        <end position="40"/>
    </location>
</feature>
<keyword evidence="3" id="KW-0677">Repeat</keyword>
<evidence type="ECO:0000256" key="11">
    <source>
        <dbReference type="SAM" id="MobiDB-lite"/>
    </source>
</evidence>
<organism evidence="13 14">
    <name type="scientific">Lachancea mirantina</name>
    <dbReference type="NCBI Taxonomy" id="1230905"/>
    <lineage>
        <taxon>Eukaryota</taxon>
        <taxon>Fungi</taxon>
        <taxon>Dikarya</taxon>
        <taxon>Ascomycota</taxon>
        <taxon>Saccharomycotina</taxon>
        <taxon>Saccharomycetes</taxon>
        <taxon>Saccharomycetales</taxon>
        <taxon>Saccharomycetaceae</taxon>
        <taxon>Lachancea</taxon>
    </lineage>
</organism>
<keyword evidence="4 10" id="KW-0863">Zinc-finger</keyword>
<evidence type="ECO:0000256" key="9">
    <source>
        <dbReference type="ARBA" id="ARBA00023242"/>
    </source>
</evidence>
<feature type="domain" description="C2H2-type" evidence="12">
    <location>
        <begin position="105"/>
        <end position="132"/>
    </location>
</feature>
<evidence type="ECO:0000256" key="6">
    <source>
        <dbReference type="ARBA" id="ARBA00023015"/>
    </source>
</evidence>
<dbReference type="GO" id="GO:0000981">
    <property type="term" value="F:DNA-binding transcription factor activity, RNA polymerase II-specific"/>
    <property type="evidence" value="ECO:0007669"/>
    <property type="project" value="UniProtKB-ARBA"/>
</dbReference>
<dbReference type="PANTHER" id="PTHR47428:SF1">
    <property type="entry name" value="REGULATORY PROTEIN MIG1-RELATED"/>
    <property type="match status" value="1"/>
</dbReference>
<feature type="compositionally biased region" description="Basic and acidic residues" evidence="11">
    <location>
        <begin position="353"/>
        <end position="364"/>
    </location>
</feature>
<dbReference type="Gene3D" id="3.30.160.60">
    <property type="entry name" value="Classic Zinc Finger"/>
    <property type="match status" value="2"/>
</dbReference>
<evidence type="ECO:0000259" key="12">
    <source>
        <dbReference type="PROSITE" id="PS50157"/>
    </source>
</evidence>
<dbReference type="PROSITE" id="PS50157">
    <property type="entry name" value="ZINC_FINGER_C2H2_2"/>
    <property type="match status" value="2"/>
</dbReference>
<evidence type="ECO:0000256" key="8">
    <source>
        <dbReference type="ARBA" id="ARBA00023163"/>
    </source>
</evidence>